<dbReference type="AlphaFoldDB" id="A0A2A2SC68"/>
<feature type="region of interest" description="Disordered" evidence="1">
    <location>
        <begin position="46"/>
        <end position="70"/>
    </location>
</feature>
<proteinExistence type="predicted"/>
<gene>
    <name evidence="2" type="ORF">CKY28_12305</name>
</gene>
<evidence type="ECO:0000313" key="3">
    <source>
        <dbReference type="Proteomes" id="UP000218151"/>
    </source>
</evidence>
<dbReference type="InterPro" id="IPR052965">
    <property type="entry name" value="Pigment-catalase-like"/>
</dbReference>
<dbReference type="Pfam" id="PF13668">
    <property type="entry name" value="Ferritin_2"/>
    <property type="match status" value="1"/>
</dbReference>
<name>A0A2A2SC68_9SPHN</name>
<keyword evidence="3" id="KW-1185">Reference proteome</keyword>
<feature type="compositionally biased region" description="Low complexity" evidence="1">
    <location>
        <begin position="57"/>
        <end position="70"/>
    </location>
</feature>
<dbReference type="OrthoDB" id="954262at2"/>
<dbReference type="RefSeq" id="WP_095998681.1">
    <property type="nucleotide sequence ID" value="NZ_NSLI01000004.1"/>
</dbReference>
<comment type="caution">
    <text evidence="2">The sequence shown here is derived from an EMBL/GenBank/DDBJ whole genome shotgun (WGS) entry which is preliminary data.</text>
</comment>
<evidence type="ECO:0000313" key="2">
    <source>
        <dbReference type="EMBL" id="PAX06856.1"/>
    </source>
</evidence>
<dbReference type="Proteomes" id="UP000218151">
    <property type="component" value="Unassembled WGS sequence"/>
</dbReference>
<dbReference type="PANTHER" id="PTHR31694:SF26">
    <property type="entry name" value="OS05G0151100 PROTEIN"/>
    <property type="match status" value="1"/>
</dbReference>
<evidence type="ECO:0008006" key="4">
    <source>
        <dbReference type="Google" id="ProtNLM"/>
    </source>
</evidence>
<dbReference type="PANTHER" id="PTHR31694">
    <property type="entry name" value="DESICCATION-LIKE PROTEIN"/>
    <property type="match status" value="1"/>
</dbReference>
<accession>A0A2A2SC68</accession>
<organism evidence="2 3">
    <name type="scientific">Sphingomonas lenta</name>
    <dbReference type="NCBI Taxonomy" id="1141887"/>
    <lineage>
        <taxon>Bacteria</taxon>
        <taxon>Pseudomonadati</taxon>
        <taxon>Pseudomonadota</taxon>
        <taxon>Alphaproteobacteria</taxon>
        <taxon>Sphingomonadales</taxon>
        <taxon>Sphingomonadaceae</taxon>
        <taxon>Sphingomonas</taxon>
    </lineage>
</organism>
<protein>
    <recommendedName>
        <fullName evidence="4">Ferritin-like domain-containing protein</fullName>
    </recommendedName>
</protein>
<sequence length="346" mass="35651">MIDQDAISAVLQAGAHRREERRRFLRIAGGAAAMAGGMTLLSSCGDDDDGPAITLQPTPTGTPSPTAAAPPSEADVFNFALQLEYLESNFYLFATSGQGLPANLRTGTGTQGDAVGGRQANFTDPVVRQYARELAEDELLHVQFIRRTLGSAVAAQPAINIGGDANGAFTAAARSAGVVGATGVFDPYATDENFLLAAFLLAEVGVNAYMGGVQFLNTPAFIEAAAGIHAVEGYHSGLIRTALVTKGIQTPALNVFQNAQRISDARDTLDGTANTGLLNQGGDRDQGLGTPDNLNLVNADANAIAFVRSPSQVLNIAYLAAGPNIAGGGFFPNGVNGNIRSTTATG</sequence>
<reference evidence="3" key="1">
    <citation type="submission" date="2017-09" db="EMBL/GenBank/DDBJ databases">
        <authorList>
            <person name="Feng G."/>
            <person name="Zhu H."/>
        </authorList>
    </citation>
    <scope>NUCLEOTIDE SEQUENCE [LARGE SCALE GENOMIC DNA]</scope>
    <source>
        <strain evidence="3">1PNM-20</strain>
    </source>
</reference>
<dbReference type="EMBL" id="NSLI01000004">
    <property type="protein sequence ID" value="PAX06856.1"/>
    <property type="molecule type" value="Genomic_DNA"/>
</dbReference>
<evidence type="ECO:0000256" key="1">
    <source>
        <dbReference type="SAM" id="MobiDB-lite"/>
    </source>
</evidence>